<dbReference type="Proteomes" id="UP000264800">
    <property type="component" value="Unplaced"/>
</dbReference>
<feature type="compositionally biased region" description="Low complexity" evidence="1">
    <location>
        <begin position="1708"/>
        <end position="1719"/>
    </location>
</feature>
<dbReference type="RefSeq" id="XP_024863953.1">
    <property type="nucleotide sequence ID" value="XM_025008185.2"/>
</dbReference>
<feature type="region of interest" description="Disordered" evidence="1">
    <location>
        <begin position="1899"/>
        <end position="1926"/>
    </location>
</feature>
<feature type="region of interest" description="Disordered" evidence="1">
    <location>
        <begin position="1536"/>
        <end position="1564"/>
    </location>
</feature>
<name>A0A3Q2ZC65_KRYMA</name>
<dbReference type="InterPro" id="IPR028004">
    <property type="entry name" value="DUF4643"/>
</dbReference>
<dbReference type="OMA" id="MIKADVI"/>
<reference evidence="2" key="1">
    <citation type="submission" date="2025-08" db="UniProtKB">
        <authorList>
            <consortium name="Ensembl"/>
        </authorList>
    </citation>
    <scope>IDENTIFICATION</scope>
</reference>
<feature type="region of interest" description="Disordered" evidence="1">
    <location>
        <begin position="1407"/>
        <end position="1431"/>
    </location>
</feature>
<dbReference type="GeneID" id="108242121"/>
<dbReference type="OrthoDB" id="329227at2759"/>
<evidence type="ECO:0000313" key="2">
    <source>
        <dbReference type="Ensembl" id="ENSKMAP00000000160.1"/>
    </source>
</evidence>
<protein>
    <submittedName>
        <fullName evidence="2">Flocculation protein FLO11-like</fullName>
    </submittedName>
</protein>
<feature type="region of interest" description="Disordered" evidence="1">
    <location>
        <begin position="14"/>
        <end position="55"/>
    </location>
</feature>
<feature type="compositionally biased region" description="Polar residues" evidence="1">
    <location>
        <begin position="1672"/>
        <end position="1683"/>
    </location>
</feature>
<dbReference type="PANTHER" id="PTHR38004">
    <property type="entry name" value="PROLINE-RICH PROTEIN 33"/>
    <property type="match status" value="1"/>
</dbReference>
<feature type="region of interest" description="Disordered" evidence="1">
    <location>
        <begin position="679"/>
        <end position="703"/>
    </location>
</feature>
<feature type="compositionally biased region" description="Basic and acidic residues" evidence="1">
    <location>
        <begin position="1764"/>
        <end position="1773"/>
    </location>
</feature>
<feature type="compositionally biased region" description="Basic and acidic residues" evidence="1">
    <location>
        <begin position="589"/>
        <end position="598"/>
    </location>
</feature>
<dbReference type="Pfam" id="PF15485">
    <property type="entry name" value="DUF4643"/>
    <property type="match status" value="1"/>
</dbReference>
<feature type="region of interest" description="Disordered" evidence="1">
    <location>
        <begin position="1656"/>
        <end position="1685"/>
    </location>
</feature>
<feature type="region of interest" description="Disordered" evidence="1">
    <location>
        <begin position="580"/>
        <end position="641"/>
    </location>
</feature>
<dbReference type="Ensembl" id="ENSKMAT00000000184.1">
    <property type="protein sequence ID" value="ENSKMAP00000000160.1"/>
    <property type="gene ID" value="ENSKMAG00000000140.1"/>
</dbReference>
<reference evidence="2" key="2">
    <citation type="submission" date="2025-09" db="UniProtKB">
        <authorList>
            <consortium name="Ensembl"/>
        </authorList>
    </citation>
    <scope>IDENTIFICATION</scope>
</reference>
<feature type="compositionally biased region" description="Polar residues" evidence="1">
    <location>
        <begin position="682"/>
        <end position="696"/>
    </location>
</feature>
<dbReference type="GeneTree" id="ENSGT00960000186692"/>
<feature type="compositionally biased region" description="Basic residues" evidence="1">
    <location>
        <begin position="35"/>
        <end position="46"/>
    </location>
</feature>
<feature type="region of interest" description="Disordered" evidence="1">
    <location>
        <begin position="1764"/>
        <end position="1783"/>
    </location>
</feature>
<accession>A0A3Q2ZC65</accession>
<feature type="region of interest" description="Disordered" evidence="1">
    <location>
        <begin position="1697"/>
        <end position="1745"/>
    </location>
</feature>
<dbReference type="PANTHER" id="PTHR38004:SF1">
    <property type="entry name" value="PROLINE-RICH PROTEIN 33"/>
    <property type="match status" value="1"/>
</dbReference>
<evidence type="ECO:0000313" key="3">
    <source>
        <dbReference type="Proteomes" id="UP000264800"/>
    </source>
</evidence>
<proteinExistence type="predicted"/>
<organism evidence="2 3">
    <name type="scientific">Kryptolebias marmoratus</name>
    <name type="common">Mangrove killifish</name>
    <name type="synonym">Rivulus marmoratus</name>
    <dbReference type="NCBI Taxonomy" id="37003"/>
    <lineage>
        <taxon>Eukaryota</taxon>
        <taxon>Metazoa</taxon>
        <taxon>Chordata</taxon>
        <taxon>Craniata</taxon>
        <taxon>Vertebrata</taxon>
        <taxon>Euteleostomi</taxon>
        <taxon>Actinopterygii</taxon>
        <taxon>Neopterygii</taxon>
        <taxon>Teleostei</taxon>
        <taxon>Neoteleostei</taxon>
        <taxon>Acanthomorphata</taxon>
        <taxon>Ovalentaria</taxon>
        <taxon>Atherinomorphae</taxon>
        <taxon>Cyprinodontiformes</taxon>
        <taxon>Rivulidae</taxon>
        <taxon>Kryptolebias</taxon>
    </lineage>
</organism>
<feature type="compositionally biased region" description="Low complexity" evidence="1">
    <location>
        <begin position="1546"/>
        <end position="1557"/>
    </location>
</feature>
<feature type="region of interest" description="Disordered" evidence="1">
    <location>
        <begin position="1209"/>
        <end position="1239"/>
    </location>
</feature>
<keyword evidence="3" id="KW-1185">Reference proteome</keyword>
<sequence length="1926" mass="208771">MLMEVCYSNGLERDLSQQYPPPLLPKPGKDNARLQKLKKKRAKKKGSLSQTPIPFRSCLSPVNEASTDLEHSDQCSPPRTPDSVFIADSSISGFSSGPFYSHSTSAFPLHPSSLHGQTGNFYPLSQPTEIRSSEEQVAPLYECSSFLFDDAAPFMVPPLTSHTVLSPEQVPTPCPPSAFKCNMTSNSHGSVTTVSPFAVSQSTPKISMHSLTLSPAALNSGPGLAPSQVSDLSPVPVPLSISNTYTQPFISSQREINAGLRDNPARTATASSNGNCVLQQMPSEITASKISLVDRVNEPRLEAMEAKIYTSKATFYEISKPLSIQDLTVINPASLPATFCEKAGVSVSSPWTQSGRSQIPSYTPAQISTPIFEISNPIPLLSTASPSFNFSQDLQAPTIPKEALQHNSAIQTCSLNWPPTLMEEQKQTNVNSKSSINPDNIYKKMEIPNTGKSTINLSLANTEMYHREDTTMLDFPAVKPMLTGSDSLSENKPSSLPKVPLFHSAPKNLNPTQVVSVQASLSPSPVFSTYRPPVVEARKSLTSLLETQMSLASSKPKSRSTYYGLTPTEYAAYGGIRTSVSHQQSAPPRTDETSDKIHSGKSVDGSDVSKHDNQLNGPKDLPSVVHNKQSSHSEVPDEQIFKHSSDVIEESRSGAENIGIQSFNTSNVETTKSKLPFGLPQKTIQQPTSDVSTPKASYSEAPVPIPKAGEVHTKNLAPFFMEAELKTAPCTTDSNHSTNHPSSFFMKDSNVETQPEAKSDVAAQQYSNLDKNPLVFNAICTKESIITNKTEQLGNLGIAFMKASPSTTYSVNVQPTARLRKTGADSENTAAPSATQIKHQFSESQIAENAAILRNQSSKLVSDISVSSKATNDDTLDNQTKEVNHQIKASQSIKANDIILPSKTKVGNTLSSVPVNTGNTHANRNNKGHFPEKLSKELNITTILPHEPVTASLCSSQYNVCTVSFPKVGGKIPNPQNIETQVCRNNKPKESSSHLLRSNISNVPAVNGILPSTATTETKPPVLPVTATKSEEFSIINCPSETNLLHLPKKEQEKLTGTPGNIPVKPQTHLGWTDQPKVVEVENLISNSYPVPEVATQAAKNNLNTQVHPNLSASNVRAEHFQTKPASNLSNGNISMPSNELNISNKLSTNQHKTSTNTVLPAQVGAAEATHHFTAQSNNTHLDSILDIITTSQPIPFLPITAEPARNIKPTCNSPLTGKLMVPSSPTMRQMPPKSPQIKSERFDSQSAAKMSVNETVIGSVGDKLGANLSYLNRSPKIPRHQITTKTTAKEKVSVIQPNMDRKLLASPSTKAKKFLSIVDTQASISAGQIETNTFSNSVKQETTQTIKHSHITLSETKVLTCVDSVNSQTLTKQFSPDIEPTTFPESSIHSVNLQSFPHVSINDPHSKNTQPLNETTKDFKAPHSPTPTKAWSAIRASPLNEPRLCYTPKQTHTPTLTQTCHTPISFNHLTETKPLTVIVKEQIHSPIAPFQINSNAQQLDKPVMKNIANQNIKMPTANNTLVPEVKVHSPIHRIKTDHSSDSNTEENISSLSTTSSMPSQDTNPVLNSATTLKAMAPLQQVESRPSSAIVEINPSIVKTESSKPPTNLIQGNSHITNIQSSTEQPLENTSLAKPAKDTVIKPSIVKDAVIDSATPASLPQASDSVKAPSPQRGTSPQSQQKTGLKVKDLLKANGTAAPKEAPAVEPSTKSATSTASSVTEKKAVTEGTLPTSTEPKATQKLKGLKGKLSGWTRLKKHMVVEPDEPKFPEPEAKPQVNSSGSDEKIIKVPDELAIGQHTNQEVVKNNEGPKALKMWDALLFQMFSTKERIMNQINKEDLDKKKSSKDDPAALPSFVNRLPILLYSPRFDARKLKEAAEKPLAKIASAFEMGLIKRKSHEEDRKDFNRTAKGFGSTKTTDVADETHE</sequence>
<evidence type="ECO:0000256" key="1">
    <source>
        <dbReference type="SAM" id="MobiDB-lite"/>
    </source>
</evidence>